<dbReference type="PANTHER" id="PTHR22916">
    <property type="entry name" value="GLYCOSYLTRANSFERASE"/>
    <property type="match status" value="1"/>
</dbReference>
<dbReference type="RefSeq" id="WP_130914828.1">
    <property type="nucleotide sequence ID" value="NZ_LR215974.1"/>
</dbReference>
<dbReference type="SUPFAM" id="SSF53448">
    <property type="entry name" value="Nucleotide-diphospho-sugar transferases"/>
    <property type="match status" value="1"/>
</dbReference>
<dbReference type="EMBL" id="LR215974">
    <property type="protein sequence ID" value="VFB04630.1"/>
    <property type="molecule type" value="Genomic_DNA"/>
</dbReference>
<dbReference type="PANTHER" id="PTHR22916:SF3">
    <property type="entry name" value="UDP-GLCNAC:BETAGAL BETA-1,3-N-ACETYLGLUCOSAMINYLTRANSFERASE-LIKE PROTEIN 1"/>
    <property type="match status" value="1"/>
</dbReference>
<accession>A0A4U8WGS0</accession>
<protein>
    <submittedName>
        <fullName evidence="2">Chondroitin polymerase</fullName>
    </submittedName>
</protein>
<dbReference type="InterPro" id="IPR029044">
    <property type="entry name" value="Nucleotide-diphossugar_trans"/>
</dbReference>
<dbReference type="Proteomes" id="UP000290013">
    <property type="component" value="Chromosome"/>
</dbReference>
<proteinExistence type="predicted"/>
<dbReference type="AlphaFoldDB" id="A0A4U8WGS0"/>
<reference evidence="2 3" key="1">
    <citation type="submission" date="2019-02" db="EMBL/GenBank/DDBJ databases">
        <authorList>
            <consortium name="Pathogen Informatics"/>
        </authorList>
    </citation>
    <scope>NUCLEOTIDE SEQUENCE [LARGE SCALE GENOMIC DNA]</scope>
    <source>
        <strain evidence="2 3">3012STDY6944375</strain>
    </source>
</reference>
<gene>
    <name evidence="2" type="primary">kfoC_3</name>
    <name evidence="2" type="ORF">NCTC12078_02661</name>
</gene>
<sequence>MSNPLVSICIPTYNGEKYLQDALKSVKSQTYKNIEVIISDDKSKDGTLEICKTFKNEVNFPVYIYSHIPQGIGANWNNSIEKANGEYIKMLFQDDLLDPICIEKMMMYLQKHQLDIVISKRKIIDDASQIISKGNWYEKYNDLQKLAKIEVKDFYILKKKMLRKLDYSVYSSENIIGEPCVSLFTKKLYYKTGSFNSNLKQILDYEYWLRVLKNYDIGIISEKLISFRYHENQTSTANYNNNVNEAPIIRKLLFEKFLFYIDREKAKYYIKQKYPLLKKLIALRYKIFK</sequence>
<name>A0A4U8WGS0_9FLAO</name>
<dbReference type="InterPro" id="IPR001173">
    <property type="entry name" value="Glyco_trans_2-like"/>
</dbReference>
<dbReference type="GO" id="GO:0016758">
    <property type="term" value="F:hexosyltransferase activity"/>
    <property type="evidence" value="ECO:0007669"/>
    <property type="project" value="UniProtKB-ARBA"/>
</dbReference>
<feature type="domain" description="Glycosyltransferase 2-like" evidence="1">
    <location>
        <begin position="7"/>
        <end position="163"/>
    </location>
</feature>
<evidence type="ECO:0000259" key="1">
    <source>
        <dbReference type="Pfam" id="PF00535"/>
    </source>
</evidence>
<dbReference type="KEGG" id="ctai:NCTC12078_02661"/>
<dbReference type="Pfam" id="PF00535">
    <property type="entry name" value="Glycos_transf_2"/>
    <property type="match status" value="1"/>
</dbReference>
<dbReference type="Gene3D" id="3.90.550.10">
    <property type="entry name" value="Spore Coat Polysaccharide Biosynthesis Protein SpsA, Chain A"/>
    <property type="match status" value="1"/>
</dbReference>
<organism evidence="2 3">
    <name type="scientific">Chryseobacterium taihuense</name>
    <dbReference type="NCBI Taxonomy" id="1141221"/>
    <lineage>
        <taxon>Bacteria</taxon>
        <taxon>Pseudomonadati</taxon>
        <taxon>Bacteroidota</taxon>
        <taxon>Flavobacteriia</taxon>
        <taxon>Flavobacteriales</taxon>
        <taxon>Weeksellaceae</taxon>
        <taxon>Chryseobacterium group</taxon>
        <taxon>Chryseobacterium</taxon>
    </lineage>
</organism>
<evidence type="ECO:0000313" key="3">
    <source>
        <dbReference type="Proteomes" id="UP000290013"/>
    </source>
</evidence>
<evidence type="ECO:0000313" key="2">
    <source>
        <dbReference type="EMBL" id="VFB04630.1"/>
    </source>
</evidence>